<accession>A0AAV2TDQ6</accession>
<dbReference type="SUPFAM" id="SSF53167">
    <property type="entry name" value="Purine and uridine phosphorylases"/>
    <property type="match status" value="1"/>
</dbReference>
<sequence length="300" mass="33146">MSATVKVGIIGGSGLEDPNILKNATERNVETIFGRPSDVVTEGLIGKVPCAILSRHGRNHSILPSEVNYRANIWALKELGCTHILATNACGGLQEYTQPGDIVILDQFFDRTQGREQTFYGSKGNSLKGVLHMPMGDPFCEKTREVLADAACSLHLNVWDRKEGIPPADFHPCVHTSGSCVTINGPRFSSRFESRLFKQWGSDVVNMTLVPEVALAREVGISYASMAIVTDYDSWKADGSEVCVEMVVQNFLKNVEKVKLILKEAVRIIGERDWTETIAVNQKLVQQSRQDKTPENGDRL</sequence>
<keyword evidence="3 4" id="KW-0660">Purine salvage</keyword>
<keyword evidence="4" id="KW-0539">Nucleus</keyword>
<organism evidence="6 7">
    <name type="scientific">Calicophoron daubneyi</name>
    <name type="common">Rumen fluke</name>
    <name type="synonym">Paramphistomum daubneyi</name>
    <dbReference type="NCBI Taxonomy" id="300641"/>
    <lineage>
        <taxon>Eukaryota</taxon>
        <taxon>Metazoa</taxon>
        <taxon>Spiralia</taxon>
        <taxon>Lophotrochozoa</taxon>
        <taxon>Platyhelminthes</taxon>
        <taxon>Trematoda</taxon>
        <taxon>Digenea</taxon>
        <taxon>Plagiorchiida</taxon>
        <taxon>Pronocephalata</taxon>
        <taxon>Paramphistomoidea</taxon>
        <taxon>Paramphistomidae</taxon>
        <taxon>Calicophoron</taxon>
    </lineage>
</organism>
<reference evidence="6" key="1">
    <citation type="submission" date="2024-06" db="EMBL/GenBank/DDBJ databases">
        <authorList>
            <person name="Liu X."/>
            <person name="Lenzi L."/>
            <person name="Haldenby T S."/>
            <person name="Uol C."/>
        </authorList>
    </citation>
    <scope>NUCLEOTIDE SEQUENCE</scope>
</reference>
<dbReference type="GO" id="GO:0006166">
    <property type="term" value="P:purine ribonucleoside salvage"/>
    <property type="evidence" value="ECO:0007669"/>
    <property type="project" value="UniProtKB-KW"/>
</dbReference>
<dbReference type="InterPro" id="IPR010044">
    <property type="entry name" value="MTAP"/>
</dbReference>
<evidence type="ECO:0000256" key="4">
    <source>
        <dbReference type="HAMAP-Rule" id="MF_03155"/>
    </source>
</evidence>
<dbReference type="Proteomes" id="UP001497525">
    <property type="component" value="Unassembled WGS sequence"/>
</dbReference>
<dbReference type="PANTHER" id="PTHR42679">
    <property type="entry name" value="S-METHYL-5'-THIOADENOSINE PHOSPHORYLASE"/>
    <property type="match status" value="1"/>
</dbReference>
<dbReference type="EC" id="2.4.2.28" evidence="4"/>
<feature type="site" description="Important for substrate specificity" evidence="4">
    <location>
        <position position="189"/>
    </location>
</feature>
<dbReference type="GO" id="GO:0005634">
    <property type="term" value="C:nucleus"/>
    <property type="evidence" value="ECO:0007669"/>
    <property type="project" value="UniProtKB-SubCell"/>
</dbReference>
<comment type="subcellular location">
    <subcellularLocation>
        <location evidence="4">Cytoplasm</location>
    </subcellularLocation>
    <subcellularLocation>
        <location evidence="4">Nucleus</location>
    </subcellularLocation>
</comment>
<name>A0AAV2TDQ6_CALDB</name>
<gene>
    <name evidence="6" type="ORF">CDAUBV1_LOCUS8352</name>
</gene>
<comment type="catalytic activity">
    <reaction evidence="4">
        <text>S-methyl-5'-thioadenosine + phosphate = 5-(methylsulfanyl)-alpha-D-ribose 1-phosphate + adenine</text>
        <dbReference type="Rhea" id="RHEA:11852"/>
        <dbReference type="ChEBI" id="CHEBI:16708"/>
        <dbReference type="ChEBI" id="CHEBI:17509"/>
        <dbReference type="ChEBI" id="CHEBI:43474"/>
        <dbReference type="ChEBI" id="CHEBI:58533"/>
        <dbReference type="EC" id="2.4.2.28"/>
    </reaction>
</comment>
<comment type="subunit">
    <text evidence="4">Homotrimer.</text>
</comment>
<evidence type="ECO:0000256" key="3">
    <source>
        <dbReference type="ARBA" id="ARBA00022726"/>
    </source>
</evidence>
<dbReference type="Pfam" id="PF01048">
    <property type="entry name" value="PNP_UDP_1"/>
    <property type="match status" value="1"/>
</dbReference>
<dbReference type="CDD" id="cd09010">
    <property type="entry name" value="MTAP_SsMTAPII_like_MTIP"/>
    <property type="match status" value="1"/>
</dbReference>
<comment type="pathway">
    <text evidence="4">Amino-acid biosynthesis; L-methionine biosynthesis via salvage pathway; S-methyl-5-thio-alpha-D-ribose 1-phosphate from S-methyl-5'-thioadenosine (phosphorylase route): step 1/1.</text>
</comment>
<feature type="domain" description="Nucleoside phosphorylase" evidence="5">
    <location>
        <begin position="6"/>
        <end position="267"/>
    </location>
</feature>
<proteinExistence type="inferred from homology"/>
<dbReference type="Gene3D" id="3.40.50.1580">
    <property type="entry name" value="Nucleoside phosphorylase domain"/>
    <property type="match status" value="1"/>
</dbReference>
<feature type="binding site" evidence="4">
    <location>
        <position position="207"/>
    </location>
    <ligand>
        <name>substrate</name>
    </ligand>
</feature>
<dbReference type="InterPro" id="IPR018099">
    <property type="entry name" value="Purine_phosphorylase-2_CS"/>
</dbReference>
<evidence type="ECO:0000256" key="1">
    <source>
        <dbReference type="ARBA" id="ARBA00022676"/>
    </source>
</evidence>
<dbReference type="InterPro" id="IPR000845">
    <property type="entry name" value="Nucleoside_phosphorylase_d"/>
</dbReference>
<evidence type="ECO:0000259" key="5">
    <source>
        <dbReference type="Pfam" id="PF01048"/>
    </source>
</evidence>
<comment type="similarity">
    <text evidence="4">Belongs to the PNP/MTAP phosphorylase family. MTAP subfamily.</text>
</comment>
<dbReference type="PANTHER" id="PTHR42679:SF2">
    <property type="entry name" value="S-METHYL-5'-THIOADENOSINE PHOSPHORYLASE"/>
    <property type="match status" value="1"/>
</dbReference>
<keyword evidence="2 4" id="KW-0808">Transferase</keyword>
<protein>
    <recommendedName>
        <fullName evidence="4">S-methyl-5'-thioadenosine phosphorylase</fullName>
        <ecNumber evidence="4">2.4.2.28</ecNumber>
    </recommendedName>
    <alternativeName>
        <fullName evidence="4">5'-methylthioadenosine phosphorylase</fullName>
        <shortName evidence="4">MTA phosphorylase</shortName>
        <shortName evidence="4">MTAP</shortName>
        <shortName evidence="4">MTAPase</shortName>
    </alternativeName>
</protein>
<dbReference type="HAMAP" id="MF_01963">
    <property type="entry name" value="MTAP"/>
    <property type="match status" value="1"/>
</dbReference>
<comment type="caution">
    <text evidence="4">Lacks conserved residue(s) required for the propagation of feature annotation.</text>
</comment>
<keyword evidence="1 4" id="KW-0328">Glycosyltransferase</keyword>
<dbReference type="EMBL" id="CAXLJL010000212">
    <property type="protein sequence ID" value="CAL5134568.1"/>
    <property type="molecule type" value="Genomic_DNA"/>
</dbReference>
<comment type="function">
    <text evidence="4">Catalyzes the reversible phosphorylation of S-methyl-5'-thioadenosine (MTA) to adenine and 5-methylthioribose-1-phosphate. Involved in the breakdown of MTA, a major by-product of polyamine biosynthesis. Responsible for the first step in the methionine salvage pathway after MTA has been generated from S-adenosylmethionine. Has broad substrate specificity with 6-aminopurine nucleosides as preferred substrates.</text>
</comment>
<dbReference type="GO" id="GO:0019509">
    <property type="term" value="P:L-methionine salvage from methylthioadenosine"/>
    <property type="evidence" value="ECO:0007669"/>
    <property type="project" value="UniProtKB-UniRule"/>
</dbReference>
<comment type="caution">
    <text evidence="6">The sequence shown here is derived from an EMBL/GenBank/DDBJ whole genome shotgun (WGS) entry which is preliminary data.</text>
</comment>
<feature type="binding site" evidence="4">
    <location>
        <position position="13"/>
    </location>
    <ligand>
        <name>phosphate</name>
        <dbReference type="ChEBI" id="CHEBI:43474"/>
    </ligand>
</feature>
<keyword evidence="4" id="KW-0963">Cytoplasm</keyword>
<evidence type="ECO:0000313" key="7">
    <source>
        <dbReference type="Proteomes" id="UP001497525"/>
    </source>
</evidence>
<dbReference type="AlphaFoldDB" id="A0AAV2TDQ6"/>
<evidence type="ECO:0000256" key="2">
    <source>
        <dbReference type="ARBA" id="ARBA00022679"/>
    </source>
</evidence>
<feature type="binding site" evidence="4">
    <location>
        <begin position="231"/>
        <end position="233"/>
    </location>
    <ligand>
        <name>substrate</name>
    </ligand>
</feature>
<evidence type="ECO:0000313" key="6">
    <source>
        <dbReference type="EMBL" id="CAL5134568.1"/>
    </source>
</evidence>
<feature type="binding site" evidence="4">
    <location>
        <position position="208"/>
    </location>
    <ligand>
        <name>phosphate</name>
        <dbReference type="ChEBI" id="CHEBI:43474"/>
    </ligand>
</feature>
<dbReference type="GO" id="GO:0017061">
    <property type="term" value="F:S-methyl-5-thioadenosine phosphorylase activity"/>
    <property type="evidence" value="ECO:0007669"/>
    <property type="project" value="UniProtKB-UniRule"/>
</dbReference>
<feature type="binding site" evidence="4">
    <location>
        <begin position="55"/>
        <end position="56"/>
    </location>
    <ligand>
        <name>phosphate</name>
        <dbReference type="ChEBI" id="CHEBI:43474"/>
    </ligand>
</feature>
<dbReference type="InterPro" id="IPR035994">
    <property type="entry name" value="Nucleoside_phosphorylase_sf"/>
</dbReference>
<dbReference type="PROSITE" id="PS01240">
    <property type="entry name" value="PNP_MTAP_2"/>
    <property type="match status" value="1"/>
</dbReference>
<feature type="site" description="Important for substrate specificity" evidence="4">
    <location>
        <position position="244"/>
    </location>
</feature>
<dbReference type="GO" id="GO:0005829">
    <property type="term" value="C:cytosol"/>
    <property type="evidence" value="ECO:0007669"/>
    <property type="project" value="TreeGrafter"/>
</dbReference>